<accession>A0A8J2X5N0</accession>
<gene>
    <name evidence="1" type="ORF">PECAL_5P09520</name>
</gene>
<keyword evidence="2" id="KW-1185">Reference proteome</keyword>
<sequence>MQLVYKTRGHPRAKHLVYVVVAGSRATQCRKRGSKRIPSRRETAKNHEKRHAIVFFGAVSSRSGHRSVGYHRPCGRRRSETNAAAEAHGMSVYAWSAFLAVPCIGRISR</sequence>
<dbReference type="EMBL" id="CAKKNE010000005">
    <property type="protein sequence ID" value="CAH0376376.1"/>
    <property type="molecule type" value="Genomic_DNA"/>
</dbReference>
<reference evidence="1" key="1">
    <citation type="submission" date="2021-11" db="EMBL/GenBank/DDBJ databases">
        <authorList>
            <consortium name="Genoscope - CEA"/>
            <person name="William W."/>
        </authorList>
    </citation>
    <scope>NUCLEOTIDE SEQUENCE</scope>
</reference>
<evidence type="ECO:0000313" key="2">
    <source>
        <dbReference type="Proteomes" id="UP000789595"/>
    </source>
</evidence>
<dbReference type="AlphaFoldDB" id="A0A8J2X5N0"/>
<comment type="caution">
    <text evidence="1">The sequence shown here is derived from an EMBL/GenBank/DDBJ whole genome shotgun (WGS) entry which is preliminary data.</text>
</comment>
<proteinExistence type="predicted"/>
<organism evidence="1 2">
    <name type="scientific">Pelagomonas calceolata</name>
    <dbReference type="NCBI Taxonomy" id="35677"/>
    <lineage>
        <taxon>Eukaryota</taxon>
        <taxon>Sar</taxon>
        <taxon>Stramenopiles</taxon>
        <taxon>Ochrophyta</taxon>
        <taxon>Pelagophyceae</taxon>
        <taxon>Pelagomonadales</taxon>
        <taxon>Pelagomonadaceae</taxon>
        <taxon>Pelagomonas</taxon>
    </lineage>
</organism>
<evidence type="ECO:0000313" key="1">
    <source>
        <dbReference type="EMBL" id="CAH0376376.1"/>
    </source>
</evidence>
<name>A0A8J2X5N0_9STRA</name>
<protein>
    <submittedName>
        <fullName evidence="1">Uncharacterized protein</fullName>
    </submittedName>
</protein>
<dbReference type="Proteomes" id="UP000789595">
    <property type="component" value="Unassembled WGS sequence"/>
</dbReference>